<name>A0A4Y6EZ25_9BILA</name>
<feature type="compositionally biased region" description="Polar residues" evidence="1">
    <location>
        <begin position="216"/>
        <end position="237"/>
    </location>
</feature>
<evidence type="ECO:0000256" key="1">
    <source>
        <dbReference type="SAM" id="MobiDB-lite"/>
    </source>
</evidence>
<feature type="region of interest" description="Disordered" evidence="1">
    <location>
        <begin position="286"/>
        <end position="305"/>
    </location>
</feature>
<dbReference type="EMBL" id="MK234800">
    <property type="protein sequence ID" value="QDF21424.1"/>
    <property type="molecule type" value="mRNA"/>
</dbReference>
<organism evidence="3">
    <name type="scientific">Brachionus koreanus</name>
    <dbReference type="NCBI Taxonomy" id="1199090"/>
    <lineage>
        <taxon>Eukaryota</taxon>
        <taxon>Metazoa</taxon>
        <taxon>Spiralia</taxon>
        <taxon>Gnathifera</taxon>
        <taxon>Rotifera</taxon>
        <taxon>Eurotatoria</taxon>
        <taxon>Monogononta</taxon>
        <taxon>Pseudotrocha</taxon>
        <taxon>Ploima</taxon>
        <taxon>Brachionidae</taxon>
        <taxon>Brachionus</taxon>
    </lineage>
</organism>
<protein>
    <submittedName>
        <fullName evidence="3">Histone deacetylase complex subunit SAP130-like protein</fullName>
    </submittedName>
</protein>
<evidence type="ECO:0000313" key="3">
    <source>
        <dbReference type="EMBL" id="QDF21424.1"/>
    </source>
</evidence>
<dbReference type="AlphaFoldDB" id="A0A4Y6EZ25"/>
<evidence type="ECO:0000259" key="2">
    <source>
        <dbReference type="Pfam" id="PF16014"/>
    </source>
</evidence>
<feature type="compositionally biased region" description="Low complexity" evidence="1">
    <location>
        <begin position="286"/>
        <end position="304"/>
    </location>
</feature>
<dbReference type="InterPro" id="IPR031963">
    <property type="entry name" value="SAP130_C"/>
</dbReference>
<feature type="region of interest" description="Disordered" evidence="1">
    <location>
        <begin position="85"/>
        <end position="105"/>
    </location>
</feature>
<accession>A0A4Y6EZ25</accession>
<feature type="compositionally biased region" description="Polar residues" evidence="1">
    <location>
        <begin position="319"/>
        <end position="331"/>
    </location>
</feature>
<feature type="compositionally biased region" description="Polar residues" evidence="1">
    <location>
        <begin position="88"/>
        <end position="105"/>
    </location>
</feature>
<reference evidence="3" key="1">
    <citation type="submission" date="2018-11" db="EMBL/GenBank/DDBJ databases">
        <authorList>
            <person name="Kim M.-S."/>
            <person name="Lee Y.-H."/>
            <person name="Lee J.-S."/>
        </authorList>
    </citation>
    <scope>NUCLEOTIDE SEQUENCE</scope>
</reference>
<feature type="region of interest" description="Disordered" evidence="1">
    <location>
        <begin position="211"/>
        <end position="237"/>
    </location>
</feature>
<feature type="region of interest" description="Disordered" evidence="1">
    <location>
        <begin position="317"/>
        <end position="405"/>
    </location>
</feature>
<dbReference type="Pfam" id="PF16014">
    <property type="entry name" value="SAP130_C"/>
    <property type="match status" value="1"/>
</dbReference>
<feature type="compositionally biased region" description="Low complexity" evidence="1">
    <location>
        <begin position="340"/>
        <end position="353"/>
    </location>
</feature>
<proteinExistence type="evidence at transcript level"/>
<sequence length="663" mass="72994">MTSSGGNVQISQSSGTNSQNQASGSSTPISLVNTKSIILNQATSNNRMAIPIVLSNQIDSNTPKKCTQQNKVTLQSLKNLIDKPTASALKNSSSKPVSNALTSPSPKIVLPSANKSSSSGQATTIAQICANLNNSNNNNNHYRIQTNPASQQLISHMIPGPIRFIVNPSLVNSTIASTLNATNSYSATNVNSSNQSPNSSPLKPNIIRKARRDSPSSHTNLGQFQSNSSLDYAYNGPQQSKPAVFELSIDPFKSLPQVPSTLPQSQNGSDTNQAHYLSVPASSLFNTSSSTSASPSSSSTSTQSVPKNIYSVINEVLHENSSTSGKSQTIRKMTESRELSPQPSTSSQPSDSTTGGGGEAACNRKRRKQEFKKQSLESLSNNNPLIGLNEKRSNQSNEMDESEPALKIARVHNQLIKTDKKRTHSIKIKDHDLDEPLLDDETVELLSKEFSYVDREGVKWTSKRQRHQFSIDKYYAPSWKPKQNHFVKYSDVDLALSPTTNSQVNTVTRKQLVDNLNEWRFHCVISQVNDLMDYENESLEVMNEVGEFLKSSNFIGLSDICFKISESIKANSQRHKYVNEQLDESQIMIHKLFEHKEKYKNYLIISSGGGLTSSTSNCGPATTNQQFSSSLSMTKKKKLKKTFRTSQINTRNNVKTETKIKSK</sequence>
<feature type="region of interest" description="Disordered" evidence="1">
    <location>
        <begin position="1"/>
        <end position="27"/>
    </location>
</feature>
<feature type="domain" description="Histone deacetylase complex subunit SAP130 C-terminal" evidence="2">
    <location>
        <begin position="451"/>
        <end position="599"/>
    </location>
</feature>